<evidence type="ECO:0000313" key="2">
    <source>
        <dbReference type="Proteomes" id="UP000677244"/>
    </source>
</evidence>
<dbReference type="EMBL" id="JAGHKO010000001">
    <property type="protein sequence ID" value="MBO9200977.1"/>
    <property type="molecule type" value="Genomic_DNA"/>
</dbReference>
<accession>A0ABS3YSV9</accession>
<dbReference type="RefSeq" id="WP_209139009.1">
    <property type="nucleotide sequence ID" value="NZ_JAGHKO010000001.1"/>
</dbReference>
<dbReference type="Proteomes" id="UP000677244">
    <property type="component" value="Unassembled WGS sequence"/>
</dbReference>
<dbReference type="Pfam" id="PF08309">
    <property type="entry name" value="LVIVD"/>
    <property type="match status" value="2"/>
</dbReference>
<protein>
    <recommendedName>
        <fullName evidence="3">LVIVD repeat-containing protein</fullName>
    </recommendedName>
</protein>
<name>A0ABS3YSV9_9BACT</name>
<dbReference type="InterPro" id="IPR013211">
    <property type="entry name" value="LVIVD"/>
</dbReference>
<proteinExistence type="predicted"/>
<evidence type="ECO:0008006" key="3">
    <source>
        <dbReference type="Google" id="ProtNLM"/>
    </source>
</evidence>
<keyword evidence="2" id="KW-1185">Reference proteome</keyword>
<gene>
    <name evidence="1" type="ORF">J7I42_11925</name>
</gene>
<comment type="caution">
    <text evidence="1">The sequence shown here is derived from an EMBL/GenBank/DDBJ whole genome shotgun (WGS) entry which is preliminary data.</text>
</comment>
<evidence type="ECO:0000313" key="1">
    <source>
        <dbReference type="EMBL" id="MBO9200977.1"/>
    </source>
</evidence>
<reference evidence="1 2" key="1">
    <citation type="submission" date="2021-03" db="EMBL/GenBank/DDBJ databases">
        <title>Assistant Professor.</title>
        <authorList>
            <person name="Huq M.A."/>
        </authorList>
    </citation>
    <scope>NUCLEOTIDE SEQUENCE [LARGE SCALE GENOMIC DNA]</scope>
    <source>
        <strain evidence="1 2">MAH-29</strain>
    </source>
</reference>
<organism evidence="1 2">
    <name type="scientific">Niastella soli</name>
    <dbReference type="NCBI Taxonomy" id="2821487"/>
    <lineage>
        <taxon>Bacteria</taxon>
        <taxon>Pseudomonadati</taxon>
        <taxon>Bacteroidota</taxon>
        <taxon>Chitinophagia</taxon>
        <taxon>Chitinophagales</taxon>
        <taxon>Chitinophagaceae</taxon>
        <taxon>Niastella</taxon>
    </lineage>
</organism>
<sequence>MKLPLLTAAGIGLFVCLNSCNPQYESPPSGETQAYVPVYKSDVEKSEITVSDARSTTNAGKIYAWGNYIFQNDQNKGIHVIDNSDRLHPQKIAFLNIPFNTEFAVKGSFIYANNGNDLVVVDIHDVKHPVVVKRMEDAFPYVEQKYPPQPGYFVCPDPEKGMVIDWELQMVKSPNCKR</sequence>